<proteinExistence type="predicted"/>
<dbReference type="InterPro" id="IPR050194">
    <property type="entry name" value="Glycosyltransferase_grp1"/>
</dbReference>
<gene>
    <name evidence="2" type="ORF">A3G52_02375</name>
</gene>
<dbReference type="AlphaFoldDB" id="A0A1G2P5G5"/>
<dbReference type="EMBL" id="MHSK01000003">
    <property type="protein sequence ID" value="OHA42939.1"/>
    <property type="molecule type" value="Genomic_DNA"/>
</dbReference>
<dbReference type="SUPFAM" id="SSF53756">
    <property type="entry name" value="UDP-Glycosyltransferase/glycogen phosphorylase"/>
    <property type="match status" value="1"/>
</dbReference>
<organism evidence="2 3">
    <name type="scientific">Candidatus Taylorbacteria bacterium RIFCSPLOWO2_12_FULL_43_20</name>
    <dbReference type="NCBI Taxonomy" id="1802332"/>
    <lineage>
        <taxon>Bacteria</taxon>
        <taxon>Candidatus Tayloriibacteriota</taxon>
    </lineage>
</organism>
<evidence type="ECO:0000313" key="2">
    <source>
        <dbReference type="EMBL" id="OHA42939.1"/>
    </source>
</evidence>
<dbReference type="Proteomes" id="UP000177269">
    <property type="component" value="Unassembled WGS sequence"/>
</dbReference>
<dbReference type="PANTHER" id="PTHR45947">
    <property type="entry name" value="SULFOQUINOVOSYL TRANSFERASE SQD2"/>
    <property type="match status" value="1"/>
</dbReference>
<comment type="caution">
    <text evidence="2">The sequence shown here is derived from an EMBL/GenBank/DDBJ whole genome shotgun (WGS) entry which is preliminary data.</text>
</comment>
<reference evidence="2 3" key="1">
    <citation type="journal article" date="2016" name="Nat. Commun.">
        <title>Thousands of microbial genomes shed light on interconnected biogeochemical processes in an aquifer system.</title>
        <authorList>
            <person name="Anantharaman K."/>
            <person name="Brown C.T."/>
            <person name="Hug L.A."/>
            <person name="Sharon I."/>
            <person name="Castelle C.J."/>
            <person name="Probst A.J."/>
            <person name="Thomas B.C."/>
            <person name="Singh A."/>
            <person name="Wilkins M.J."/>
            <person name="Karaoz U."/>
            <person name="Brodie E.L."/>
            <person name="Williams K.H."/>
            <person name="Hubbard S.S."/>
            <person name="Banfield J.F."/>
        </authorList>
    </citation>
    <scope>NUCLEOTIDE SEQUENCE [LARGE SCALE GENOMIC DNA]</scope>
</reference>
<feature type="domain" description="Glycosyl transferase family 1" evidence="1">
    <location>
        <begin position="207"/>
        <end position="358"/>
    </location>
</feature>
<protein>
    <recommendedName>
        <fullName evidence="1">Glycosyl transferase family 1 domain-containing protein</fullName>
    </recommendedName>
</protein>
<name>A0A1G2P5G5_9BACT</name>
<dbReference type="Pfam" id="PF00534">
    <property type="entry name" value="Glycos_transf_1"/>
    <property type="match status" value="1"/>
</dbReference>
<dbReference type="PANTHER" id="PTHR45947:SF3">
    <property type="entry name" value="SULFOQUINOVOSYL TRANSFERASE SQD2"/>
    <property type="match status" value="1"/>
</dbReference>
<evidence type="ECO:0000259" key="1">
    <source>
        <dbReference type="Pfam" id="PF00534"/>
    </source>
</evidence>
<dbReference type="InterPro" id="IPR001296">
    <property type="entry name" value="Glyco_trans_1"/>
</dbReference>
<accession>A0A1G2P5G5</accession>
<dbReference type="GO" id="GO:0016757">
    <property type="term" value="F:glycosyltransferase activity"/>
    <property type="evidence" value="ECO:0007669"/>
    <property type="project" value="InterPro"/>
</dbReference>
<sequence>MEKNLKILMIGSDRNLCVEGSAVSKRIKEYGNLVVELHIIVFATRKHLRLLKIENSKLKISNNVWVYPTNSFSRWFYLRDAVTLSKKIVYENKFIRGKSVITTQDPFECGWTGLKIKKWWRLPLEVQLHTDPFSPYFTGFQNRVRQFFARTVLAKADGIRVVSESLKLKAKSLKLGAEISVLPIYVDREKIENSHVTSDLHTRYPWRFILLAVSRLAPEKNLSLAIKILASVRKKFPDTGLVIVGSGSEENRLKVLVKKLKLEDAVAFVGWQNDLASFYKTANAFIQTSLFEGYGLSLVEAGLSGLPVLTTPVGIAQELKHGEDAYIYPHNHPELFVEGIIALIENNQERENLKINLQKTLELRLLSKEAYMAKIRGGWESIATKV</sequence>
<evidence type="ECO:0000313" key="3">
    <source>
        <dbReference type="Proteomes" id="UP000177269"/>
    </source>
</evidence>
<dbReference type="Gene3D" id="3.40.50.2000">
    <property type="entry name" value="Glycogen Phosphorylase B"/>
    <property type="match status" value="2"/>
</dbReference>